<protein>
    <submittedName>
        <fullName evidence="1">Uncharacterized protein</fullName>
    </submittedName>
</protein>
<evidence type="ECO:0000313" key="2">
    <source>
        <dbReference type="Proteomes" id="UP001079657"/>
    </source>
</evidence>
<proteinExistence type="predicted"/>
<name>A0ABT4CPT3_9CLOT</name>
<gene>
    <name evidence="1" type="ORF">OXH55_10480</name>
</gene>
<keyword evidence="2" id="KW-1185">Reference proteome</keyword>
<organism evidence="1 2">
    <name type="scientific">Clostridium ganghwense</name>
    <dbReference type="NCBI Taxonomy" id="312089"/>
    <lineage>
        <taxon>Bacteria</taxon>
        <taxon>Bacillati</taxon>
        <taxon>Bacillota</taxon>
        <taxon>Clostridia</taxon>
        <taxon>Eubacteriales</taxon>
        <taxon>Clostridiaceae</taxon>
        <taxon>Clostridium</taxon>
    </lineage>
</organism>
<reference evidence="1" key="1">
    <citation type="submission" date="2022-12" db="EMBL/GenBank/DDBJ databases">
        <authorList>
            <person name="Wang J."/>
        </authorList>
    </citation>
    <scope>NUCLEOTIDE SEQUENCE</scope>
    <source>
        <strain evidence="1">HY-42-06</strain>
    </source>
</reference>
<evidence type="ECO:0000313" key="1">
    <source>
        <dbReference type="EMBL" id="MCY6371059.1"/>
    </source>
</evidence>
<dbReference type="EMBL" id="JAPQES010000003">
    <property type="protein sequence ID" value="MCY6371059.1"/>
    <property type="molecule type" value="Genomic_DNA"/>
</dbReference>
<comment type="caution">
    <text evidence="1">The sequence shown here is derived from an EMBL/GenBank/DDBJ whole genome shotgun (WGS) entry which is preliminary data.</text>
</comment>
<dbReference type="Proteomes" id="UP001079657">
    <property type="component" value="Unassembled WGS sequence"/>
</dbReference>
<accession>A0ABT4CPT3</accession>
<sequence length="73" mass="8657">MINDITKWLKDTNISRYYELLEKEERAINSKINRLKEIKSNILEQKNGLNGIKDFKNNYNTEELIINGIKKNS</sequence>
<dbReference type="RefSeq" id="WP_268049897.1">
    <property type="nucleotide sequence ID" value="NZ_JAPQES010000003.1"/>
</dbReference>